<dbReference type="InterPro" id="IPR029063">
    <property type="entry name" value="SAM-dependent_MTases_sf"/>
</dbReference>
<dbReference type="PATRIC" id="fig|1300343.5.peg.2632"/>
<dbReference type="EMBL" id="JSAQ01000001">
    <property type="protein sequence ID" value="KGO06096.1"/>
    <property type="molecule type" value="Genomic_DNA"/>
</dbReference>
<evidence type="ECO:0000259" key="1">
    <source>
        <dbReference type="Pfam" id="PF23525"/>
    </source>
</evidence>
<dbReference type="Pfam" id="PF23526">
    <property type="entry name" value="AprA_N"/>
    <property type="match status" value="1"/>
</dbReference>
<dbReference type="Proteomes" id="UP000030140">
    <property type="component" value="Unassembled WGS sequence"/>
</dbReference>
<dbReference type="OrthoDB" id="844312at2"/>
<feature type="domain" description="AprA-like MT2-like" evidence="1">
    <location>
        <begin position="269"/>
        <end position="533"/>
    </location>
</feature>
<dbReference type="InterPro" id="IPR056394">
    <property type="entry name" value="AprA-like_N"/>
</dbReference>
<dbReference type="AlphaFoldDB" id="A0A0A2GUV2"/>
<accession>A0A0A2GUV2</accession>
<dbReference type="InterPro" id="IPR056393">
    <property type="entry name" value="AprA-like_MT2"/>
</dbReference>
<evidence type="ECO:0000259" key="2">
    <source>
        <dbReference type="Pfam" id="PF23526"/>
    </source>
</evidence>
<protein>
    <submittedName>
        <fullName evidence="4">Polyketide synthase</fullName>
    </submittedName>
</protein>
<keyword evidence="5" id="KW-1185">Reference proteome</keyword>
<sequence length="537" mass="60151">MVSKALQATYRERLFRHLDGIVTAPSAFSLYKKGVTTYILDKKEVTIGDLTSTFDANEGYLNVALRLLASQGWLVQHIDNSTNTVTYSINEHTATAFALFPLYEEVTALQKLSENYHFRKFEVAPFKMLQDIFSKYRNHYGITLSQDPAEKSIQEQVLAHIEGSILGPTLVHLSMNGAFHKYFMQASFRPEEFHADGENFKKLLDILTYFELFTRKEHTYQFTDKGLFFAKRASAYGVTVSYIPTLRKLDDLLFGNALAAKSQGDGSQEGHVDRAMNVWGSGGAHATYFKVVDTIILDIFNKPIDEQPKGILDMGCGNGAFLIHLYNLIERHTLRGKHLDEHPLILVGADYNQTAIDITKQNLIQAEIWAKVMWGDIGDPDRLAADLKKEYDIALGDLLNVRSFLDHNRVWKAPSTSLKEAASTSTGAFAYEGARIANNDAEASLAEHFGKWSPYTGKHGLLLIELHSVPPAIAANYIGKTAVTAYDATHGYSDQFIVEVPVFHKVLDSIGMKRDEKLSKKFPNNDAATVTVNLFRH</sequence>
<dbReference type="InterPro" id="IPR056395">
    <property type="entry name" value="WH_AprA"/>
</dbReference>
<dbReference type="SUPFAM" id="SSF53335">
    <property type="entry name" value="S-adenosyl-L-methionine-dependent methyltransferases"/>
    <property type="match status" value="1"/>
</dbReference>
<feature type="domain" description="AprA winged helix" evidence="3">
    <location>
        <begin position="162"/>
        <end position="256"/>
    </location>
</feature>
<feature type="domain" description="AprA-like N-terminal" evidence="2">
    <location>
        <begin position="10"/>
        <end position="76"/>
    </location>
</feature>
<comment type="caution">
    <text evidence="4">The sequence shown here is derived from an EMBL/GenBank/DDBJ whole genome shotgun (WGS) entry which is preliminary data.</text>
</comment>
<evidence type="ECO:0000259" key="3">
    <source>
        <dbReference type="Pfam" id="PF23589"/>
    </source>
</evidence>
<dbReference type="RefSeq" id="WP_035325110.1">
    <property type="nucleotide sequence ID" value="NZ_CP015125.1"/>
</dbReference>
<dbReference type="Pfam" id="PF23525">
    <property type="entry name" value="Methyltransf_36"/>
    <property type="match status" value="1"/>
</dbReference>
<evidence type="ECO:0000313" key="5">
    <source>
        <dbReference type="Proteomes" id="UP000030140"/>
    </source>
</evidence>
<dbReference type="KEGG" id="ddo:I597_2591"/>
<proteinExistence type="predicted"/>
<reference evidence="4 5" key="1">
    <citation type="submission" date="2014-10" db="EMBL/GenBank/DDBJ databases">
        <title>Draft genome sequence of the proteorhodopsin-containing marine bacterium Dokdonia donghaensis.</title>
        <authorList>
            <person name="Gomez-Consarnau L."/>
            <person name="Gonzalez J.M."/>
            <person name="Riedel T."/>
            <person name="Jaenicke S."/>
            <person name="Wagner-Doebler I."/>
            <person name="Fuhrman J.A."/>
        </authorList>
    </citation>
    <scope>NUCLEOTIDE SEQUENCE [LARGE SCALE GENOMIC DNA]</scope>
    <source>
        <strain evidence="4 5">DSW-1</strain>
    </source>
</reference>
<evidence type="ECO:0000313" key="4">
    <source>
        <dbReference type="EMBL" id="KGO06096.1"/>
    </source>
</evidence>
<name>A0A0A2GUV2_9FLAO</name>
<organism evidence="4 5">
    <name type="scientific">Dokdonia donghaensis DSW-1</name>
    <dbReference type="NCBI Taxonomy" id="1300343"/>
    <lineage>
        <taxon>Bacteria</taxon>
        <taxon>Pseudomonadati</taxon>
        <taxon>Bacteroidota</taxon>
        <taxon>Flavobacteriia</taxon>
        <taxon>Flavobacteriales</taxon>
        <taxon>Flavobacteriaceae</taxon>
        <taxon>Dokdonia</taxon>
    </lineage>
</organism>
<dbReference type="Pfam" id="PF23589">
    <property type="entry name" value="WHD_AprA"/>
    <property type="match status" value="1"/>
</dbReference>
<gene>
    <name evidence="4" type="ORF">NV36_04085</name>
</gene>
<dbReference type="Gene3D" id="3.40.50.150">
    <property type="entry name" value="Vaccinia Virus protein VP39"/>
    <property type="match status" value="1"/>
</dbReference>